<dbReference type="GO" id="GO:0042626">
    <property type="term" value="F:ATPase-coupled transmembrane transporter activity"/>
    <property type="evidence" value="ECO:0007669"/>
    <property type="project" value="TreeGrafter"/>
</dbReference>
<keyword evidence="9" id="KW-1185">Reference proteome</keyword>
<evidence type="ECO:0000313" key="9">
    <source>
        <dbReference type="Proteomes" id="UP001140091"/>
    </source>
</evidence>
<feature type="region of interest" description="Disordered" evidence="6">
    <location>
        <begin position="487"/>
        <end position="511"/>
    </location>
</feature>
<gene>
    <name evidence="8" type="ORF">H1R20_g11818</name>
</gene>
<dbReference type="InterPro" id="IPR039421">
    <property type="entry name" value="Type_1_exporter"/>
</dbReference>
<dbReference type="PANTHER" id="PTHR24221">
    <property type="entry name" value="ATP-BINDING CASSETTE SUB-FAMILY B"/>
    <property type="match status" value="1"/>
</dbReference>
<dbReference type="AlphaFoldDB" id="A0A9W8IYZ0"/>
<organism evidence="8 9">
    <name type="scientific">Candolleomyces eurysporus</name>
    <dbReference type="NCBI Taxonomy" id="2828524"/>
    <lineage>
        <taxon>Eukaryota</taxon>
        <taxon>Fungi</taxon>
        <taxon>Dikarya</taxon>
        <taxon>Basidiomycota</taxon>
        <taxon>Agaricomycotina</taxon>
        <taxon>Agaricomycetes</taxon>
        <taxon>Agaricomycetidae</taxon>
        <taxon>Agaricales</taxon>
        <taxon>Agaricineae</taxon>
        <taxon>Psathyrellaceae</taxon>
        <taxon>Candolleomyces</taxon>
    </lineage>
</organism>
<dbReference type="SUPFAM" id="SSF50249">
    <property type="entry name" value="Nucleic acid-binding proteins"/>
    <property type="match status" value="1"/>
</dbReference>
<feature type="region of interest" description="Disordered" evidence="6">
    <location>
        <begin position="1"/>
        <end position="23"/>
    </location>
</feature>
<evidence type="ECO:0000256" key="6">
    <source>
        <dbReference type="SAM" id="MobiDB-lite"/>
    </source>
</evidence>
<evidence type="ECO:0000259" key="7">
    <source>
        <dbReference type="PROSITE" id="PS50893"/>
    </source>
</evidence>
<dbReference type="InterPro" id="IPR018856">
    <property type="entry name" value="Stn1_N"/>
</dbReference>
<keyword evidence="3" id="KW-0547">Nucleotide-binding</keyword>
<dbReference type="SMART" id="SM00382">
    <property type="entry name" value="AAA"/>
    <property type="match status" value="1"/>
</dbReference>
<keyword evidence="4" id="KW-0067">ATP-binding</keyword>
<accession>A0A9W8IYZ0</accession>
<keyword evidence="2" id="KW-0158">Chromosome</keyword>
<evidence type="ECO:0000256" key="3">
    <source>
        <dbReference type="ARBA" id="ARBA00022741"/>
    </source>
</evidence>
<reference evidence="8" key="1">
    <citation type="submission" date="2022-06" db="EMBL/GenBank/DDBJ databases">
        <title>Genome Sequence of Candolleomyces eurysporus.</title>
        <authorList>
            <person name="Buettner E."/>
        </authorList>
    </citation>
    <scope>NUCLEOTIDE SEQUENCE</scope>
    <source>
        <strain evidence="8">VTCC 930004</strain>
    </source>
</reference>
<dbReference type="SUPFAM" id="SSF52540">
    <property type="entry name" value="P-loop containing nucleoside triphosphate hydrolases"/>
    <property type="match status" value="1"/>
</dbReference>
<feature type="compositionally biased region" description="Acidic residues" evidence="6">
    <location>
        <begin position="501"/>
        <end position="511"/>
    </location>
</feature>
<dbReference type="Gene3D" id="3.40.50.300">
    <property type="entry name" value="P-loop containing nucleotide triphosphate hydrolases"/>
    <property type="match status" value="1"/>
</dbReference>
<dbReference type="InterPro" id="IPR003439">
    <property type="entry name" value="ABC_transporter-like_ATP-bd"/>
</dbReference>
<feature type="compositionally biased region" description="Basic and acidic residues" evidence="6">
    <location>
        <begin position="375"/>
        <end position="386"/>
    </location>
</feature>
<evidence type="ECO:0000313" key="8">
    <source>
        <dbReference type="EMBL" id="KAJ2925277.1"/>
    </source>
</evidence>
<dbReference type="Proteomes" id="UP001140091">
    <property type="component" value="Unassembled WGS sequence"/>
</dbReference>
<proteinExistence type="predicted"/>
<evidence type="ECO:0000256" key="1">
    <source>
        <dbReference type="ARBA" id="ARBA00004574"/>
    </source>
</evidence>
<dbReference type="Gene3D" id="2.40.50.140">
    <property type="entry name" value="Nucleic acid-binding proteins"/>
    <property type="match status" value="1"/>
</dbReference>
<dbReference type="GO" id="GO:0000781">
    <property type="term" value="C:chromosome, telomeric region"/>
    <property type="evidence" value="ECO:0007669"/>
    <property type="project" value="UniProtKB-SubCell"/>
</dbReference>
<dbReference type="PANTHER" id="PTHR24221:SF503">
    <property type="entry name" value="MITOCHONDRIAL POTASSIUM CHANNEL ATP-BINDING SUBUNIT"/>
    <property type="match status" value="1"/>
</dbReference>
<evidence type="ECO:0000256" key="4">
    <source>
        <dbReference type="ARBA" id="ARBA00022840"/>
    </source>
</evidence>
<dbReference type="GO" id="GO:0016020">
    <property type="term" value="C:membrane"/>
    <property type="evidence" value="ECO:0007669"/>
    <property type="project" value="TreeGrafter"/>
</dbReference>
<dbReference type="OrthoDB" id="6500128at2759"/>
<feature type="region of interest" description="Disordered" evidence="6">
    <location>
        <begin position="375"/>
        <end position="408"/>
    </location>
</feature>
<dbReference type="InterPro" id="IPR012340">
    <property type="entry name" value="NA-bd_OB-fold"/>
</dbReference>
<feature type="compositionally biased region" description="Polar residues" evidence="6">
    <location>
        <begin position="310"/>
        <end position="320"/>
    </location>
</feature>
<feature type="compositionally biased region" description="Low complexity" evidence="6">
    <location>
        <begin position="387"/>
        <end position="406"/>
    </location>
</feature>
<sequence>MLTPTKRSKVEQSKPESVAKPPPTHQELFRWTLTKDAIALCHIKDVYSLQERTVAGPANLPQANKQPDFYWLGRTPCRVVQIVGLVVGVSQYEGRTIYIVDDGTEVIECIQRLQPLNHSAEPGKPPTFAPEFPLPLASVSDCVCVVGRASKTKSNEWQVQVNSIELCSARNEELIHHLKVRKLHETNYSLSIPFYPSLTTQVDTAIPVTPTRKQALQEPSSKVSNFAAQSSPVTVISSSPVKSEQTPTKLRHPSRLHHVELTRNTFRIYLKYYMDTGPYPSNETDDNDDLFAQSFAPEFTRPTKNDATPRPTQFSTTRSRPNIDPIYFGTSTTSSSKAREDANSTQTTRGYTVSYLRRVPELVLLATRVAKQETRLARKQEKEKKSAASSSSSATKSTTARSSRARNPTSKDIKRLFLRAVNDLYREGSIVIWDCPAYPCNDAAFADTFFLWKPMTTHASGILSLSYASSCADTTAASSILGHSTFPRSTSGAARPPAVPEDGDGDLSDPDPNEDVYIELGIAREQSFAEEILWALGLRVFCSALIAYLGWLSNDSLSQLRARVTSHFDVYLMEVKLKLDIPTSLDAGNKVDASGNDAWGAFDEILNYHQGIIELLSQILVIYKEARDVGGSGFVLICLAKPFYGQLFYTPLWQKVCYGYVNNEAYLRIEALKELASGRFREDVLTSDMGSWIIEQYKASRENIGNLSDEHPILQVDHITSPIERVVQGILEDLPMVYCGLNVIISPSRFSLSNIAIMQTASTTLRNSIAMLFYRNRNLGKNLNTIREIYSVSKIRNQVDGGKTSYPSSEKSAKEGMSFELRDLSFSYPGSHKTTCALNKINLKIPGSSVVVIVGSNGSGKSTLIRILSRLFTPSSGELLIDGSPAEDFDLVDLRQASMLLSQDNKVYPLSLAENIGLGCLELVEDMNLIENAAERGGAAGFISKLDTGYGTVLSPTCPTVMLGLYGDANHPLHKEIEKLPKKTNISGGETQRLVAARSFMRLNSGKVKFIAVDEPSSALDAEGELQLFNRLLEVREGKTVLFVTHRFGHLTNHADMILYVSVPAIYPLKINIDHAVHPATDA</sequence>
<dbReference type="PROSITE" id="PS50893">
    <property type="entry name" value="ABC_TRANSPORTER_2"/>
    <property type="match status" value="1"/>
</dbReference>
<dbReference type="InterPro" id="IPR027417">
    <property type="entry name" value="P-loop_NTPase"/>
</dbReference>
<evidence type="ECO:0000256" key="5">
    <source>
        <dbReference type="ARBA" id="ARBA00022895"/>
    </source>
</evidence>
<dbReference type="CDD" id="cd03228">
    <property type="entry name" value="ABCC_MRP_Like"/>
    <property type="match status" value="1"/>
</dbReference>
<dbReference type="InterPro" id="IPR003593">
    <property type="entry name" value="AAA+_ATPase"/>
</dbReference>
<feature type="domain" description="ABC transporter" evidence="7">
    <location>
        <begin position="819"/>
        <end position="1083"/>
    </location>
</feature>
<dbReference type="GO" id="GO:0016887">
    <property type="term" value="F:ATP hydrolysis activity"/>
    <property type="evidence" value="ECO:0007669"/>
    <property type="project" value="InterPro"/>
</dbReference>
<dbReference type="EMBL" id="JANBPK010001191">
    <property type="protein sequence ID" value="KAJ2925277.1"/>
    <property type="molecule type" value="Genomic_DNA"/>
</dbReference>
<feature type="non-terminal residue" evidence="8">
    <location>
        <position position="1083"/>
    </location>
</feature>
<feature type="region of interest" description="Disordered" evidence="6">
    <location>
        <begin position="298"/>
        <end position="348"/>
    </location>
</feature>
<comment type="subcellular location">
    <subcellularLocation>
        <location evidence="1">Chromosome</location>
        <location evidence="1">Telomere</location>
    </subcellularLocation>
</comment>
<evidence type="ECO:0000256" key="2">
    <source>
        <dbReference type="ARBA" id="ARBA00022454"/>
    </source>
</evidence>
<protein>
    <recommendedName>
        <fullName evidence="7">ABC transporter domain-containing protein</fullName>
    </recommendedName>
</protein>
<dbReference type="GO" id="GO:0005524">
    <property type="term" value="F:ATP binding"/>
    <property type="evidence" value="ECO:0007669"/>
    <property type="project" value="UniProtKB-KW"/>
</dbReference>
<name>A0A9W8IYZ0_9AGAR</name>
<keyword evidence="5" id="KW-0779">Telomere</keyword>
<dbReference type="Pfam" id="PF00005">
    <property type="entry name" value="ABC_tran"/>
    <property type="match status" value="1"/>
</dbReference>
<dbReference type="Pfam" id="PF10451">
    <property type="entry name" value="Stn1"/>
    <property type="match status" value="1"/>
</dbReference>
<comment type="caution">
    <text evidence="8">The sequence shown here is derived from an EMBL/GenBank/DDBJ whole genome shotgun (WGS) entry which is preliminary data.</text>
</comment>
<dbReference type="GO" id="GO:0032991">
    <property type="term" value="C:protein-containing complex"/>
    <property type="evidence" value="ECO:0007669"/>
    <property type="project" value="UniProtKB-ARBA"/>
</dbReference>